<feature type="signal peptide" evidence="1">
    <location>
        <begin position="1"/>
        <end position="18"/>
    </location>
</feature>
<evidence type="ECO:0000313" key="2">
    <source>
        <dbReference type="EMBL" id="KAF1763509.1"/>
    </source>
</evidence>
<evidence type="ECO:0000313" key="3">
    <source>
        <dbReference type="Proteomes" id="UP000483820"/>
    </source>
</evidence>
<protein>
    <submittedName>
        <fullName evidence="2">Uncharacterized protein</fullName>
    </submittedName>
</protein>
<proteinExistence type="predicted"/>
<comment type="caution">
    <text evidence="2">The sequence shown here is derived from an EMBL/GenBank/DDBJ whole genome shotgun (WGS) entry which is preliminary data.</text>
</comment>
<name>A0A6A5H8Z5_CAERE</name>
<organism evidence="2 3">
    <name type="scientific">Caenorhabditis remanei</name>
    <name type="common">Caenorhabditis vulgaris</name>
    <dbReference type="NCBI Taxonomy" id="31234"/>
    <lineage>
        <taxon>Eukaryota</taxon>
        <taxon>Metazoa</taxon>
        <taxon>Ecdysozoa</taxon>
        <taxon>Nematoda</taxon>
        <taxon>Chromadorea</taxon>
        <taxon>Rhabditida</taxon>
        <taxon>Rhabditina</taxon>
        <taxon>Rhabditomorpha</taxon>
        <taxon>Rhabditoidea</taxon>
        <taxon>Rhabditidae</taxon>
        <taxon>Peloderinae</taxon>
        <taxon>Caenorhabditis</taxon>
    </lineage>
</organism>
<feature type="chain" id="PRO_5025336141" evidence="1">
    <location>
        <begin position="19"/>
        <end position="134"/>
    </location>
</feature>
<reference evidence="2 3" key="1">
    <citation type="submission" date="2019-12" db="EMBL/GenBank/DDBJ databases">
        <title>Chromosome-level assembly of the Caenorhabditis remanei genome.</title>
        <authorList>
            <person name="Teterina A.A."/>
            <person name="Willis J.H."/>
            <person name="Phillips P.C."/>
        </authorList>
    </citation>
    <scope>NUCLEOTIDE SEQUENCE [LARGE SCALE GENOMIC DNA]</scope>
    <source>
        <strain evidence="2 3">PX506</strain>
        <tissue evidence="2">Whole organism</tissue>
    </source>
</reference>
<dbReference type="GeneID" id="78775283"/>
<gene>
    <name evidence="2" type="ORF">GCK72_011775</name>
</gene>
<dbReference type="KEGG" id="crq:GCK72_011775"/>
<dbReference type="EMBL" id="WUAV01000003">
    <property type="protein sequence ID" value="KAF1763509.1"/>
    <property type="molecule type" value="Genomic_DNA"/>
</dbReference>
<evidence type="ECO:0000256" key="1">
    <source>
        <dbReference type="SAM" id="SignalP"/>
    </source>
</evidence>
<sequence length="134" mass="14652">MKFLIFVALVSCVAPAYYECDWVPTIGCGGSIHVCELRSTVGFGVFDREEAEGLVIYHKCDWVPTLGCGGTIRVCELRATLGWGALNRKEAGITVQNLQVSRLLMSVMSLRGVVCKTLGTVAKSCFNPNYFHSI</sequence>
<dbReference type="AlphaFoldDB" id="A0A6A5H8Z5"/>
<dbReference type="Proteomes" id="UP000483820">
    <property type="component" value="Chromosome III"/>
</dbReference>
<dbReference type="RefSeq" id="XP_053588243.1">
    <property type="nucleotide sequence ID" value="XM_053728666.1"/>
</dbReference>
<accession>A0A6A5H8Z5</accession>
<keyword evidence="1" id="KW-0732">Signal</keyword>
<dbReference type="CTD" id="78775283"/>